<protein>
    <submittedName>
        <fullName evidence="4">Murein DD-endopeptidase MepM</fullName>
        <ecNumber evidence="4">3.4.24.-</ecNumber>
    </submittedName>
</protein>
<keyword evidence="2" id="KW-0472">Membrane</keyword>
<dbReference type="InterPro" id="IPR050570">
    <property type="entry name" value="Cell_wall_metabolism_enzyme"/>
</dbReference>
<keyword evidence="5" id="KW-1185">Reference proteome</keyword>
<accession>A0A564ZIR7</accession>
<dbReference type="EC" id="3.4.24.-" evidence="4"/>
<dbReference type="PANTHER" id="PTHR21666:SF286">
    <property type="entry name" value="LIPOPROTEIN NLPD"/>
    <property type="match status" value="1"/>
</dbReference>
<dbReference type="PANTHER" id="PTHR21666">
    <property type="entry name" value="PEPTIDASE-RELATED"/>
    <property type="match status" value="1"/>
</dbReference>
<evidence type="ECO:0000313" key="4">
    <source>
        <dbReference type="EMBL" id="VUZ85241.1"/>
    </source>
</evidence>
<feature type="transmembrane region" description="Helical" evidence="2">
    <location>
        <begin position="27"/>
        <end position="47"/>
    </location>
</feature>
<dbReference type="AlphaFoldDB" id="A0A564ZIR7"/>
<dbReference type="Pfam" id="PF01551">
    <property type="entry name" value="Peptidase_M23"/>
    <property type="match status" value="1"/>
</dbReference>
<dbReference type="InterPro" id="IPR011055">
    <property type="entry name" value="Dup_hybrid_motif"/>
</dbReference>
<keyword evidence="2" id="KW-1133">Transmembrane helix</keyword>
<evidence type="ECO:0000313" key="5">
    <source>
        <dbReference type="Proteomes" id="UP000334340"/>
    </source>
</evidence>
<organism evidence="4 5">
    <name type="scientific">Candidatus Methylomirabilis lanthanidiphila</name>
    <dbReference type="NCBI Taxonomy" id="2211376"/>
    <lineage>
        <taxon>Bacteria</taxon>
        <taxon>Candidatus Methylomirabilota</taxon>
        <taxon>Candidatus Methylomirabilia</taxon>
        <taxon>Candidatus Methylomirabilales</taxon>
        <taxon>Candidatus Methylomirabilaceae</taxon>
        <taxon>Candidatus Methylomirabilis</taxon>
    </lineage>
</organism>
<dbReference type="SUPFAM" id="SSF51261">
    <property type="entry name" value="Duplicated hybrid motif"/>
    <property type="match status" value="1"/>
</dbReference>
<dbReference type="Proteomes" id="UP000334340">
    <property type="component" value="Unassembled WGS sequence"/>
</dbReference>
<dbReference type="EMBL" id="CABIKM010000025">
    <property type="protein sequence ID" value="VUZ85241.1"/>
    <property type="molecule type" value="Genomic_DNA"/>
</dbReference>
<evidence type="ECO:0000256" key="1">
    <source>
        <dbReference type="SAM" id="Coils"/>
    </source>
</evidence>
<dbReference type="GO" id="GO:0004222">
    <property type="term" value="F:metalloendopeptidase activity"/>
    <property type="evidence" value="ECO:0007669"/>
    <property type="project" value="TreeGrafter"/>
</dbReference>
<name>A0A564ZIR7_9BACT</name>
<dbReference type="CDD" id="cd12797">
    <property type="entry name" value="M23_peptidase"/>
    <property type="match status" value="1"/>
</dbReference>
<dbReference type="FunFam" id="2.70.70.10:FF:000006">
    <property type="entry name" value="M23 family peptidase"/>
    <property type="match status" value="1"/>
</dbReference>
<gene>
    <name evidence="4" type="primary">mepM_1</name>
    <name evidence="4" type="ORF">MELA_01623</name>
</gene>
<feature type="coiled-coil region" evidence="1">
    <location>
        <begin position="62"/>
        <end position="89"/>
    </location>
</feature>
<keyword evidence="4" id="KW-0378">Hydrolase</keyword>
<feature type="domain" description="M23ase beta-sheet core" evidence="3">
    <location>
        <begin position="207"/>
        <end position="301"/>
    </location>
</feature>
<keyword evidence="2" id="KW-0812">Transmembrane</keyword>
<dbReference type="Gene3D" id="2.70.70.10">
    <property type="entry name" value="Glucose Permease (Domain IIA)"/>
    <property type="match status" value="1"/>
</dbReference>
<sequence>MAKKFYTVLVLPDAGSQIRRFHIAKPLLSALAVAAGLIFVGFLFLIYQTVSHTGHMLELRQLRTISSEQTNLLQKFEQLQNQMAQLREFDVRLRTAAGLEVKGTESAMIGVGGADTVSAGALVVAALAHQTPSVGSSIKIGVDNLGGELDRLSREMNDRNKSFQGLLGALEAKRSLLASTPTIWPIKGWLTAGFGQRRSPFTGRKEMHEGVDISNSAGTPIIAPADGVVTYTGPLGAFGNVVSVNHGNKISTFFAHLQQEKVTRGQKVRRGDVIGLVGATGRATGPHLHYEIQVNEVSVDPTKYVIDPDAVKFLGNGESAD</sequence>
<keyword evidence="1" id="KW-0175">Coiled coil</keyword>
<evidence type="ECO:0000256" key="2">
    <source>
        <dbReference type="SAM" id="Phobius"/>
    </source>
</evidence>
<reference evidence="4 5" key="1">
    <citation type="submission" date="2019-07" db="EMBL/GenBank/DDBJ databases">
        <authorList>
            <person name="Cremers G."/>
        </authorList>
    </citation>
    <scope>NUCLEOTIDE SEQUENCE [LARGE SCALE GENOMIC DNA]</scope>
</reference>
<dbReference type="InterPro" id="IPR016047">
    <property type="entry name" value="M23ase_b-sheet_dom"/>
</dbReference>
<proteinExistence type="predicted"/>
<evidence type="ECO:0000259" key="3">
    <source>
        <dbReference type="Pfam" id="PF01551"/>
    </source>
</evidence>